<reference evidence="2 3" key="2">
    <citation type="journal article" date="2010" name="Nucleic Acids Res.">
        <title>BeetleBase in 2010: revisions to provide comprehensive genomic information for Tribolium castaneum.</title>
        <authorList>
            <person name="Kim H.S."/>
            <person name="Murphy T."/>
            <person name="Xia J."/>
            <person name="Caragea D."/>
            <person name="Park Y."/>
            <person name="Beeman R.W."/>
            <person name="Lorenzen M.D."/>
            <person name="Butcher S."/>
            <person name="Manak J.R."/>
            <person name="Brown S.J."/>
        </authorList>
    </citation>
    <scope>GENOME REANNOTATION</scope>
    <source>
        <strain evidence="2 3">Georgia GA2</strain>
    </source>
</reference>
<evidence type="ECO:0000256" key="1">
    <source>
        <dbReference type="SAM" id="MobiDB-lite"/>
    </source>
</evidence>
<keyword evidence="3" id="KW-1185">Reference proteome</keyword>
<name>A0A139WEF4_TRICA</name>
<accession>A0A139WEF4</accession>
<feature type="compositionally biased region" description="Polar residues" evidence="1">
    <location>
        <begin position="29"/>
        <end position="45"/>
    </location>
</feature>
<dbReference type="AlphaFoldDB" id="A0A139WEF4"/>
<gene>
    <name evidence="2" type="primary">AUGUSTUS-3.0.2_34791</name>
    <name evidence="2" type="ORF">TcasGA2_TC034791</name>
</gene>
<sequence>MEDVNDANQFESVQVSRRTCMEKRDFSIRSPNPTQGNRTSSTTTRKINRLGWVPLAVSVCGPRPVPEKLPSAHLGIYLCSGASNMIQTLTPATNDSLFNSEL</sequence>
<evidence type="ECO:0000313" key="3">
    <source>
        <dbReference type="Proteomes" id="UP000007266"/>
    </source>
</evidence>
<dbReference type="InParanoid" id="A0A139WEF4"/>
<protein>
    <submittedName>
        <fullName evidence="2">Uncharacterized protein</fullName>
    </submittedName>
</protein>
<reference evidence="2 3" key="1">
    <citation type="journal article" date="2008" name="Nature">
        <title>The genome of the model beetle and pest Tribolium castaneum.</title>
        <authorList>
            <consortium name="Tribolium Genome Sequencing Consortium"/>
            <person name="Richards S."/>
            <person name="Gibbs R.A."/>
            <person name="Weinstock G.M."/>
            <person name="Brown S.J."/>
            <person name="Denell R."/>
            <person name="Beeman R.W."/>
            <person name="Gibbs R."/>
            <person name="Beeman R.W."/>
            <person name="Brown S.J."/>
            <person name="Bucher G."/>
            <person name="Friedrich M."/>
            <person name="Grimmelikhuijzen C.J."/>
            <person name="Klingler M."/>
            <person name="Lorenzen M."/>
            <person name="Richards S."/>
            <person name="Roth S."/>
            <person name="Schroder R."/>
            <person name="Tautz D."/>
            <person name="Zdobnov E.M."/>
            <person name="Muzny D."/>
            <person name="Gibbs R.A."/>
            <person name="Weinstock G.M."/>
            <person name="Attaway T."/>
            <person name="Bell S."/>
            <person name="Buhay C.J."/>
            <person name="Chandrabose M.N."/>
            <person name="Chavez D."/>
            <person name="Clerk-Blankenburg K.P."/>
            <person name="Cree A."/>
            <person name="Dao M."/>
            <person name="Davis C."/>
            <person name="Chacko J."/>
            <person name="Dinh H."/>
            <person name="Dugan-Rocha S."/>
            <person name="Fowler G."/>
            <person name="Garner T.T."/>
            <person name="Garnes J."/>
            <person name="Gnirke A."/>
            <person name="Hawes A."/>
            <person name="Hernandez J."/>
            <person name="Hines S."/>
            <person name="Holder M."/>
            <person name="Hume J."/>
            <person name="Jhangiani S.N."/>
            <person name="Joshi V."/>
            <person name="Khan Z.M."/>
            <person name="Jackson L."/>
            <person name="Kovar C."/>
            <person name="Kowis A."/>
            <person name="Lee S."/>
            <person name="Lewis L.R."/>
            <person name="Margolis J."/>
            <person name="Morgan M."/>
            <person name="Nazareth L.V."/>
            <person name="Nguyen N."/>
            <person name="Okwuonu G."/>
            <person name="Parker D."/>
            <person name="Richards S."/>
            <person name="Ruiz S.J."/>
            <person name="Santibanez J."/>
            <person name="Savard J."/>
            <person name="Scherer S.E."/>
            <person name="Schneider B."/>
            <person name="Sodergren E."/>
            <person name="Tautz D."/>
            <person name="Vattahil S."/>
            <person name="Villasana D."/>
            <person name="White C.S."/>
            <person name="Wright R."/>
            <person name="Park Y."/>
            <person name="Beeman R.W."/>
            <person name="Lord J."/>
            <person name="Oppert B."/>
            <person name="Lorenzen M."/>
            <person name="Brown S."/>
            <person name="Wang L."/>
            <person name="Savard J."/>
            <person name="Tautz D."/>
            <person name="Richards S."/>
            <person name="Weinstock G."/>
            <person name="Gibbs R.A."/>
            <person name="Liu Y."/>
            <person name="Worley K."/>
            <person name="Weinstock G."/>
            <person name="Elsik C.G."/>
            <person name="Reese J.T."/>
            <person name="Elhaik E."/>
            <person name="Landan G."/>
            <person name="Graur D."/>
            <person name="Arensburger P."/>
            <person name="Atkinson P."/>
            <person name="Beeman R.W."/>
            <person name="Beidler J."/>
            <person name="Brown S.J."/>
            <person name="Demuth J.P."/>
            <person name="Drury D.W."/>
            <person name="Du Y.Z."/>
            <person name="Fujiwara H."/>
            <person name="Lorenzen M."/>
            <person name="Maselli V."/>
            <person name="Osanai M."/>
            <person name="Park Y."/>
            <person name="Robertson H.M."/>
            <person name="Tu Z."/>
            <person name="Wang J.J."/>
            <person name="Wang S."/>
            <person name="Richards S."/>
            <person name="Song H."/>
            <person name="Zhang L."/>
            <person name="Sodergren E."/>
            <person name="Werner D."/>
            <person name="Stanke M."/>
            <person name="Morgenstern B."/>
            <person name="Solovyev V."/>
            <person name="Kosarev P."/>
            <person name="Brown G."/>
            <person name="Chen H.C."/>
            <person name="Ermolaeva O."/>
            <person name="Hlavina W."/>
            <person name="Kapustin Y."/>
            <person name="Kiryutin B."/>
            <person name="Kitts P."/>
            <person name="Maglott D."/>
            <person name="Pruitt K."/>
            <person name="Sapojnikov V."/>
            <person name="Souvorov A."/>
            <person name="Mackey A.J."/>
            <person name="Waterhouse R.M."/>
            <person name="Wyder S."/>
            <person name="Zdobnov E.M."/>
            <person name="Zdobnov E.M."/>
            <person name="Wyder S."/>
            <person name="Kriventseva E.V."/>
            <person name="Kadowaki T."/>
            <person name="Bork P."/>
            <person name="Aranda M."/>
            <person name="Bao R."/>
            <person name="Beermann A."/>
            <person name="Berns N."/>
            <person name="Bolognesi R."/>
            <person name="Bonneton F."/>
            <person name="Bopp D."/>
            <person name="Brown S.J."/>
            <person name="Bucher G."/>
            <person name="Butts T."/>
            <person name="Chaumot A."/>
            <person name="Denell R.E."/>
            <person name="Ferrier D.E."/>
            <person name="Friedrich M."/>
            <person name="Gordon C.M."/>
            <person name="Jindra M."/>
            <person name="Klingler M."/>
            <person name="Lan Q."/>
            <person name="Lattorff H.M."/>
            <person name="Laudet V."/>
            <person name="von Levetsow C."/>
            <person name="Liu Z."/>
            <person name="Lutz R."/>
            <person name="Lynch J.A."/>
            <person name="da Fonseca R.N."/>
            <person name="Posnien N."/>
            <person name="Reuter R."/>
            <person name="Roth S."/>
            <person name="Savard J."/>
            <person name="Schinko J.B."/>
            <person name="Schmitt C."/>
            <person name="Schoppmeier M."/>
            <person name="Schroder R."/>
            <person name="Shippy T.D."/>
            <person name="Simonnet F."/>
            <person name="Marques-Souza H."/>
            <person name="Tautz D."/>
            <person name="Tomoyasu Y."/>
            <person name="Trauner J."/>
            <person name="Van der Zee M."/>
            <person name="Vervoort M."/>
            <person name="Wittkopp N."/>
            <person name="Wimmer E.A."/>
            <person name="Yang X."/>
            <person name="Jones A.K."/>
            <person name="Sattelle D.B."/>
            <person name="Ebert P.R."/>
            <person name="Nelson D."/>
            <person name="Scott J.G."/>
            <person name="Beeman R.W."/>
            <person name="Muthukrishnan S."/>
            <person name="Kramer K.J."/>
            <person name="Arakane Y."/>
            <person name="Beeman R.W."/>
            <person name="Zhu Q."/>
            <person name="Hogenkamp D."/>
            <person name="Dixit R."/>
            <person name="Oppert B."/>
            <person name="Jiang H."/>
            <person name="Zou Z."/>
            <person name="Marshall J."/>
            <person name="Elpidina E."/>
            <person name="Vinokurov K."/>
            <person name="Oppert C."/>
            <person name="Zou Z."/>
            <person name="Evans J."/>
            <person name="Lu Z."/>
            <person name="Zhao P."/>
            <person name="Sumathipala N."/>
            <person name="Altincicek B."/>
            <person name="Vilcinskas A."/>
            <person name="Williams M."/>
            <person name="Hultmark D."/>
            <person name="Hetru C."/>
            <person name="Jiang H."/>
            <person name="Grimmelikhuijzen C.J."/>
            <person name="Hauser F."/>
            <person name="Cazzamali G."/>
            <person name="Williamson M."/>
            <person name="Park Y."/>
            <person name="Li B."/>
            <person name="Tanaka Y."/>
            <person name="Predel R."/>
            <person name="Neupert S."/>
            <person name="Schachtner J."/>
            <person name="Verleyen P."/>
            <person name="Raible F."/>
            <person name="Bork P."/>
            <person name="Friedrich M."/>
            <person name="Walden K.K."/>
            <person name="Robertson H.M."/>
            <person name="Angeli S."/>
            <person name="Foret S."/>
            <person name="Bucher G."/>
            <person name="Schuetz S."/>
            <person name="Maleszka R."/>
            <person name="Wimmer E.A."/>
            <person name="Beeman R.W."/>
            <person name="Lorenzen M."/>
            <person name="Tomoyasu Y."/>
            <person name="Miller S.C."/>
            <person name="Grossmann D."/>
            <person name="Bucher G."/>
        </authorList>
    </citation>
    <scope>NUCLEOTIDE SEQUENCE [LARGE SCALE GENOMIC DNA]</scope>
    <source>
        <strain evidence="2 3">Georgia GA2</strain>
    </source>
</reference>
<dbReference type="Proteomes" id="UP000007266">
    <property type="component" value="Linkage group 7"/>
</dbReference>
<dbReference type="EMBL" id="KQ971354">
    <property type="protein sequence ID" value="KYB26269.1"/>
    <property type="molecule type" value="Genomic_DNA"/>
</dbReference>
<organism evidence="2 3">
    <name type="scientific">Tribolium castaneum</name>
    <name type="common">Red flour beetle</name>
    <dbReference type="NCBI Taxonomy" id="7070"/>
    <lineage>
        <taxon>Eukaryota</taxon>
        <taxon>Metazoa</taxon>
        <taxon>Ecdysozoa</taxon>
        <taxon>Arthropoda</taxon>
        <taxon>Hexapoda</taxon>
        <taxon>Insecta</taxon>
        <taxon>Pterygota</taxon>
        <taxon>Neoptera</taxon>
        <taxon>Endopterygota</taxon>
        <taxon>Coleoptera</taxon>
        <taxon>Polyphaga</taxon>
        <taxon>Cucujiformia</taxon>
        <taxon>Tenebrionidae</taxon>
        <taxon>Tenebrionidae incertae sedis</taxon>
        <taxon>Tribolium</taxon>
    </lineage>
</organism>
<feature type="region of interest" description="Disordered" evidence="1">
    <location>
        <begin position="21"/>
        <end position="45"/>
    </location>
</feature>
<proteinExistence type="predicted"/>
<evidence type="ECO:0000313" key="2">
    <source>
        <dbReference type="EMBL" id="KYB26269.1"/>
    </source>
</evidence>